<name>A0A3M7QBW3_BRAPC</name>
<dbReference type="AlphaFoldDB" id="A0A3M7QBW3"/>
<keyword evidence="2" id="KW-1185">Reference proteome</keyword>
<comment type="caution">
    <text evidence="1">The sequence shown here is derived from an EMBL/GenBank/DDBJ whole genome shotgun (WGS) entry which is preliminary data.</text>
</comment>
<gene>
    <name evidence="1" type="ORF">BpHYR1_042212</name>
</gene>
<reference evidence="1 2" key="1">
    <citation type="journal article" date="2018" name="Sci. Rep.">
        <title>Genomic signatures of local adaptation to the degree of environmental predictability in rotifers.</title>
        <authorList>
            <person name="Franch-Gras L."/>
            <person name="Hahn C."/>
            <person name="Garcia-Roger E.M."/>
            <person name="Carmona M.J."/>
            <person name="Serra M."/>
            <person name="Gomez A."/>
        </authorList>
    </citation>
    <scope>NUCLEOTIDE SEQUENCE [LARGE SCALE GENOMIC DNA]</scope>
    <source>
        <strain evidence="1">HYR1</strain>
    </source>
</reference>
<protein>
    <submittedName>
        <fullName evidence="1">Uncharacterized protein</fullName>
    </submittedName>
</protein>
<sequence length="64" mass="7315">MCVIKSVGKRNGIGRIFLFTNIELAKHIQYFKNDNSYTSATAFANSNTFVKNKPRNTKFLNNNN</sequence>
<dbReference type="Proteomes" id="UP000276133">
    <property type="component" value="Unassembled WGS sequence"/>
</dbReference>
<proteinExistence type="predicted"/>
<evidence type="ECO:0000313" key="1">
    <source>
        <dbReference type="EMBL" id="RNA08654.1"/>
    </source>
</evidence>
<evidence type="ECO:0000313" key="2">
    <source>
        <dbReference type="Proteomes" id="UP000276133"/>
    </source>
</evidence>
<accession>A0A3M7QBW3</accession>
<organism evidence="1 2">
    <name type="scientific">Brachionus plicatilis</name>
    <name type="common">Marine rotifer</name>
    <name type="synonym">Brachionus muelleri</name>
    <dbReference type="NCBI Taxonomy" id="10195"/>
    <lineage>
        <taxon>Eukaryota</taxon>
        <taxon>Metazoa</taxon>
        <taxon>Spiralia</taxon>
        <taxon>Gnathifera</taxon>
        <taxon>Rotifera</taxon>
        <taxon>Eurotatoria</taxon>
        <taxon>Monogononta</taxon>
        <taxon>Pseudotrocha</taxon>
        <taxon>Ploima</taxon>
        <taxon>Brachionidae</taxon>
        <taxon>Brachionus</taxon>
    </lineage>
</organism>
<dbReference type="EMBL" id="REGN01006673">
    <property type="protein sequence ID" value="RNA08654.1"/>
    <property type="molecule type" value="Genomic_DNA"/>
</dbReference>